<sequence length="213" mass="21792" precursor="true">MRRCICLCGLLLALGLASQASAAAVLRYSADGTAASAQDNLVVNGDLGETFRFSVFLFETAGDTRLSATGLNTAGFQANFNTGLGTVSNPTTDAGFGFAPPATVDNASGTVVAGGGVNLFSPARPGRGTGNALIGFFDYTIEQRGTTTFTFTDPNPGSTADNVLDDAPAFTDLDPEVFANPGTITVVSAVPEPSTILALGGLAGCAMLRRRRR</sequence>
<evidence type="ECO:0000256" key="1">
    <source>
        <dbReference type="SAM" id="SignalP"/>
    </source>
</evidence>
<dbReference type="EMBL" id="CP036264">
    <property type="protein sequence ID" value="QEG00847.1"/>
    <property type="molecule type" value="Genomic_DNA"/>
</dbReference>
<dbReference type="AlphaFoldDB" id="A0A5B9MLK3"/>
<feature type="chain" id="PRO_5023067775" description="Ice-binding protein C-terminal domain-containing protein" evidence="1">
    <location>
        <begin position="23"/>
        <end position="213"/>
    </location>
</feature>
<protein>
    <recommendedName>
        <fullName evidence="2">Ice-binding protein C-terminal domain-containing protein</fullName>
    </recommendedName>
</protein>
<organism evidence="3 4">
    <name type="scientific">Stieleria maiorica</name>
    <dbReference type="NCBI Taxonomy" id="2795974"/>
    <lineage>
        <taxon>Bacteria</taxon>
        <taxon>Pseudomonadati</taxon>
        <taxon>Planctomycetota</taxon>
        <taxon>Planctomycetia</taxon>
        <taxon>Pirellulales</taxon>
        <taxon>Pirellulaceae</taxon>
        <taxon>Stieleria</taxon>
    </lineage>
</organism>
<dbReference type="KEGG" id="smam:Mal15_49230"/>
<evidence type="ECO:0000313" key="4">
    <source>
        <dbReference type="Proteomes" id="UP000321353"/>
    </source>
</evidence>
<keyword evidence="1" id="KW-0732">Signal</keyword>
<dbReference type="NCBIfam" id="TIGR02595">
    <property type="entry name" value="PEP_CTERM"/>
    <property type="match status" value="1"/>
</dbReference>
<dbReference type="InterPro" id="IPR013424">
    <property type="entry name" value="Ice-binding_C"/>
</dbReference>
<feature type="signal peptide" evidence="1">
    <location>
        <begin position="1"/>
        <end position="22"/>
    </location>
</feature>
<accession>A0A5B9MLK3</accession>
<dbReference type="Proteomes" id="UP000321353">
    <property type="component" value="Chromosome"/>
</dbReference>
<evidence type="ECO:0000259" key="2">
    <source>
        <dbReference type="Pfam" id="PF07589"/>
    </source>
</evidence>
<gene>
    <name evidence="3" type="ORF">Mal15_49230</name>
</gene>
<name>A0A5B9MLK3_9BACT</name>
<dbReference type="Pfam" id="PF07589">
    <property type="entry name" value="PEP-CTERM"/>
    <property type="match status" value="1"/>
</dbReference>
<proteinExistence type="predicted"/>
<feature type="domain" description="Ice-binding protein C-terminal" evidence="2">
    <location>
        <begin position="189"/>
        <end position="211"/>
    </location>
</feature>
<reference evidence="3 4" key="1">
    <citation type="submission" date="2019-02" db="EMBL/GenBank/DDBJ databases">
        <title>Planctomycetal bacteria perform biofilm scaping via a novel small molecule.</title>
        <authorList>
            <person name="Jeske O."/>
            <person name="Boedeker C."/>
            <person name="Wiegand S."/>
            <person name="Breitling P."/>
            <person name="Kallscheuer N."/>
            <person name="Jogler M."/>
            <person name="Rohde M."/>
            <person name="Petersen J."/>
            <person name="Medema M.H."/>
            <person name="Surup F."/>
            <person name="Jogler C."/>
        </authorList>
    </citation>
    <scope>NUCLEOTIDE SEQUENCE [LARGE SCALE GENOMIC DNA]</scope>
    <source>
        <strain evidence="3 4">Mal15</strain>
    </source>
</reference>
<evidence type="ECO:0000313" key="3">
    <source>
        <dbReference type="EMBL" id="QEG00847.1"/>
    </source>
</evidence>
<keyword evidence="4" id="KW-1185">Reference proteome</keyword>